<reference evidence="2 3" key="2">
    <citation type="submission" date="2017-10" db="EMBL/GenBank/DDBJ databases">
        <title>Extensive intraspecific genome diversity in a model arbuscular mycorrhizal fungus.</title>
        <authorList>
            <person name="Chen E.C.H."/>
            <person name="Morin E."/>
            <person name="Baudet D."/>
            <person name="Noel J."/>
            <person name="Ndikumana S."/>
            <person name="Charron P."/>
            <person name="St-Onge C."/>
            <person name="Giorgi J."/>
            <person name="Grigoriev I.V."/>
            <person name="Roux C."/>
            <person name="Martin F.M."/>
            <person name="Corradi N."/>
        </authorList>
    </citation>
    <scope>NUCLEOTIDE SEQUENCE [LARGE SCALE GENOMIC DNA]</scope>
    <source>
        <strain evidence="2 3">C2</strain>
    </source>
</reference>
<dbReference type="EMBL" id="LLXL01009659">
    <property type="protein sequence ID" value="PKK41964.1"/>
    <property type="molecule type" value="Genomic_DNA"/>
</dbReference>
<dbReference type="AlphaFoldDB" id="A0A2N1KXV0"/>
<comment type="caution">
    <text evidence="2">The sequence shown here is derived from an EMBL/GenBank/DDBJ whole genome shotgun (WGS) entry which is preliminary data.</text>
</comment>
<evidence type="ECO:0000256" key="1">
    <source>
        <dbReference type="SAM" id="MobiDB-lite"/>
    </source>
</evidence>
<feature type="non-terminal residue" evidence="2">
    <location>
        <position position="1"/>
    </location>
</feature>
<evidence type="ECO:0000313" key="2">
    <source>
        <dbReference type="EMBL" id="PKK41964.1"/>
    </source>
</evidence>
<feature type="compositionally biased region" description="Basic and acidic residues" evidence="1">
    <location>
        <begin position="34"/>
        <end position="54"/>
    </location>
</feature>
<organism evidence="2 3">
    <name type="scientific">Rhizophagus irregularis</name>
    <dbReference type="NCBI Taxonomy" id="588596"/>
    <lineage>
        <taxon>Eukaryota</taxon>
        <taxon>Fungi</taxon>
        <taxon>Fungi incertae sedis</taxon>
        <taxon>Mucoromycota</taxon>
        <taxon>Glomeromycotina</taxon>
        <taxon>Glomeromycetes</taxon>
        <taxon>Glomerales</taxon>
        <taxon>Glomeraceae</taxon>
        <taxon>Rhizophagus</taxon>
    </lineage>
</organism>
<protein>
    <submittedName>
        <fullName evidence="2">Uncharacterized protein</fullName>
    </submittedName>
</protein>
<sequence>SERKAEGKHKGRCKDEELRINPSSSRASQAEVMEGDKESLAARKEPSVYKDCTESGKTSSSILSLKEGERVEEVGEDWFGK</sequence>
<gene>
    <name evidence="2" type="ORF">RhiirC2_804640</name>
</gene>
<evidence type="ECO:0000313" key="3">
    <source>
        <dbReference type="Proteomes" id="UP000233469"/>
    </source>
</evidence>
<feature type="compositionally biased region" description="Basic residues" evidence="1">
    <location>
        <begin position="1"/>
        <end position="12"/>
    </location>
</feature>
<accession>A0A2N1KXV0</accession>
<feature type="region of interest" description="Disordered" evidence="1">
    <location>
        <begin position="1"/>
        <end position="64"/>
    </location>
</feature>
<proteinExistence type="predicted"/>
<dbReference type="Proteomes" id="UP000233469">
    <property type="component" value="Unassembled WGS sequence"/>
</dbReference>
<name>A0A2N1KXV0_9GLOM</name>
<reference evidence="2 3" key="1">
    <citation type="submission" date="2016-04" db="EMBL/GenBank/DDBJ databases">
        <title>Genome analyses suggest a sexual origin of heterokaryosis in a supposedly ancient asexual fungus.</title>
        <authorList>
            <person name="Ropars J."/>
            <person name="Sedzielewska K."/>
            <person name="Noel J."/>
            <person name="Charron P."/>
            <person name="Farinelli L."/>
            <person name="Marton T."/>
            <person name="Kruger M."/>
            <person name="Pelin A."/>
            <person name="Brachmann A."/>
            <person name="Corradi N."/>
        </authorList>
    </citation>
    <scope>NUCLEOTIDE SEQUENCE [LARGE SCALE GENOMIC DNA]</scope>
    <source>
        <strain evidence="2 3">C2</strain>
    </source>
</reference>